<feature type="domain" description="HNH nuclease" evidence="1">
    <location>
        <begin position="52"/>
        <end position="128"/>
    </location>
</feature>
<gene>
    <name evidence="2" type="ORF">A3J93_00845</name>
</gene>
<reference evidence="2 3" key="1">
    <citation type="journal article" date="2016" name="Nat. Commun.">
        <title>Thousands of microbial genomes shed light on interconnected biogeochemical processes in an aquifer system.</title>
        <authorList>
            <person name="Anantharaman K."/>
            <person name="Brown C.T."/>
            <person name="Hug L.A."/>
            <person name="Sharon I."/>
            <person name="Castelle C.J."/>
            <person name="Probst A.J."/>
            <person name="Thomas B.C."/>
            <person name="Singh A."/>
            <person name="Wilkins M.J."/>
            <person name="Karaoz U."/>
            <person name="Brodie E.L."/>
            <person name="Williams K.H."/>
            <person name="Hubbard S.S."/>
            <person name="Banfield J.F."/>
        </authorList>
    </citation>
    <scope>NUCLEOTIDE SEQUENCE [LARGE SCALE GENOMIC DNA]</scope>
</reference>
<organism evidence="2 3">
    <name type="scientific">Candidatus Magasanikbacteria bacterium RIFOXYC2_FULL_42_28</name>
    <dbReference type="NCBI Taxonomy" id="1798704"/>
    <lineage>
        <taxon>Bacteria</taxon>
        <taxon>Candidatus Magasanikiibacteriota</taxon>
    </lineage>
</organism>
<dbReference type="STRING" id="1798704.A3J93_00845"/>
<dbReference type="GO" id="GO:0008270">
    <property type="term" value="F:zinc ion binding"/>
    <property type="evidence" value="ECO:0007669"/>
    <property type="project" value="InterPro"/>
</dbReference>
<comment type="caution">
    <text evidence="2">The sequence shown here is derived from an EMBL/GenBank/DDBJ whole genome shotgun (WGS) entry which is preliminary data.</text>
</comment>
<evidence type="ECO:0000313" key="3">
    <source>
        <dbReference type="Proteomes" id="UP000177907"/>
    </source>
</evidence>
<evidence type="ECO:0000259" key="1">
    <source>
        <dbReference type="SMART" id="SM00507"/>
    </source>
</evidence>
<dbReference type="Pfam" id="PF01844">
    <property type="entry name" value="HNH"/>
    <property type="match status" value="1"/>
</dbReference>
<evidence type="ECO:0000313" key="2">
    <source>
        <dbReference type="EMBL" id="OGH88627.1"/>
    </source>
</evidence>
<dbReference type="SMART" id="SM00507">
    <property type="entry name" value="HNHc"/>
    <property type="match status" value="1"/>
</dbReference>
<dbReference type="Gene3D" id="1.10.30.50">
    <property type="match status" value="1"/>
</dbReference>
<sequence length="134" mass="15620">MPLHFKYKADKKYFADKLTGGDEKLLGSKYCDYFDFRSSAIKRQEYNLLKPKLLQILLKRSGGICEICKITKGQQIDHIIPVASNQLSKSLRKMRPMMQNGKLKKVPSESYGSNHIKNLQLACQKCNRKKWYKF</sequence>
<accession>A0A1F6NXG5</accession>
<dbReference type="Proteomes" id="UP000177907">
    <property type="component" value="Unassembled WGS sequence"/>
</dbReference>
<dbReference type="EMBL" id="MFQZ01000001">
    <property type="protein sequence ID" value="OGH88627.1"/>
    <property type="molecule type" value="Genomic_DNA"/>
</dbReference>
<dbReference type="InterPro" id="IPR003615">
    <property type="entry name" value="HNH_nuc"/>
</dbReference>
<proteinExistence type="predicted"/>
<dbReference type="InterPro" id="IPR002711">
    <property type="entry name" value="HNH"/>
</dbReference>
<dbReference type="GO" id="GO:0004519">
    <property type="term" value="F:endonuclease activity"/>
    <property type="evidence" value="ECO:0007669"/>
    <property type="project" value="InterPro"/>
</dbReference>
<dbReference type="GO" id="GO:0003676">
    <property type="term" value="F:nucleic acid binding"/>
    <property type="evidence" value="ECO:0007669"/>
    <property type="project" value="InterPro"/>
</dbReference>
<dbReference type="AlphaFoldDB" id="A0A1F6NXG5"/>
<name>A0A1F6NXG5_9BACT</name>
<dbReference type="CDD" id="cd00085">
    <property type="entry name" value="HNHc"/>
    <property type="match status" value="1"/>
</dbReference>
<protein>
    <recommendedName>
        <fullName evidence="1">HNH nuclease domain-containing protein</fullName>
    </recommendedName>
</protein>